<protein>
    <recommendedName>
        <fullName evidence="4">protein-serine/threonine phosphatase</fullName>
        <ecNumber evidence="4">3.1.3.16</ecNumber>
    </recommendedName>
</protein>
<sequence>MEDGVFCGVFDGHGRCGHLVSKLVRDYLPFMVLSHRNALLLADADADADDPVFSDASPSSSADSSGNSSPHPSQMLGEWREACTNAFKAMDNELKLQANMDCNFSGTTAVCAIKQGKDLIIANLGDSRAVLATMSGAGYLKAVQLTTDQKPGLPEEAERIKRCEGRVFALREEPGVMRVWLPGENLPGLAMARALGDSRLKHHGVISTPQVTGHRIGDADLFIILATDGVWDVLSNEEVVSIVCATPRKQHASKAVVEAAVQRWKTKYPSSRVDDCSAVCLFLHDHGASAPQRPGSSS</sequence>
<dbReference type="GO" id="GO:0046872">
    <property type="term" value="F:metal ion binding"/>
    <property type="evidence" value="ECO:0007669"/>
    <property type="project" value="UniProtKB-KW"/>
</dbReference>
<evidence type="ECO:0000256" key="5">
    <source>
        <dbReference type="ARBA" id="ARBA00022723"/>
    </source>
</evidence>
<reference evidence="14" key="3">
    <citation type="submission" date="2022-06" db="UniProtKB">
        <authorList>
            <consortium name="EnsemblPlants"/>
        </authorList>
    </citation>
    <scope>IDENTIFICATION</scope>
</reference>
<evidence type="ECO:0000256" key="7">
    <source>
        <dbReference type="ARBA" id="ARBA00022842"/>
    </source>
</evidence>
<dbReference type="EC" id="3.1.3.16" evidence="4"/>
<evidence type="ECO:0000256" key="1">
    <source>
        <dbReference type="ARBA" id="ARBA00001936"/>
    </source>
</evidence>
<feature type="region of interest" description="Disordered" evidence="12">
    <location>
        <begin position="52"/>
        <end position="75"/>
    </location>
</feature>
<reference evidence="14" key="2">
    <citation type="submission" date="2018-03" db="EMBL/GenBank/DDBJ databases">
        <title>The Triticum urartu genome reveals the dynamic nature of wheat genome evolution.</title>
        <authorList>
            <person name="Ling H."/>
            <person name="Ma B."/>
            <person name="Shi X."/>
            <person name="Liu H."/>
            <person name="Dong L."/>
            <person name="Sun H."/>
            <person name="Cao Y."/>
            <person name="Gao Q."/>
            <person name="Zheng S."/>
            <person name="Li Y."/>
            <person name="Yu Y."/>
            <person name="Du H."/>
            <person name="Qi M."/>
            <person name="Li Y."/>
            <person name="Yu H."/>
            <person name="Cui Y."/>
            <person name="Wang N."/>
            <person name="Chen C."/>
            <person name="Wu H."/>
            <person name="Zhao Y."/>
            <person name="Zhang J."/>
            <person name="Li Y."/>
            <person name="Zhou W."/>
            <person name="Zhang B."/>
            <person name="Hu W."/>
            <person name="Eijk M."/>
            <person name="Tang J."/>
            <person name="Witsenboer H."/>
            <person name="Zhao S."/>
            <person name="Li Z."/>
            <person name="Zhang A."/>
            <person name="Wang D."/>
            <person name="Liang C."/>
        </authorList>
    </citation>
    <scope>NUCLEOTIDE SEQUENCE [LARGE SCALE GENOMIC DNA]</scope>
    <source>
        <strain evidence="14">cv. G1812</strain>
    </source>
</reference>
<dbReference type="GO" id="GO:0004722">
    <property type="term" value="F:protein serine/threonine phosphatase activity"/>
    <property type="evidence" value="ECO:0007669"/>
    <property type="project" value="UniProtKB-EC"/>
</dbReference>
<evidence type="ECO:0000256" key="4">
    <source>
        <dbReference type="ARBA" id="ARBA00013081"/>
    </source>
</evidence>
<keyword evidence="8" id="KW-0904">Protein phosphatase</keyword>
<dbReference type="SMART" id="SM00332">
    <property type="entry name" value="PP2Cc"/>
    <property type="match status" value="1"/>
</dbReference>
<dbReference type="PROSITE" id="PS51746">
    <property type="entry name" value="PPM_2"/>
    <property type="match status" value="1"/>
</dbReference>
<reference evidence="15" key="1">
    <citation type="journal article" date="2013" name="Nature">
        <title>Draft genome of the wheat A-genome progenitor Triticum urartu.</title>
        <authorList>
            <person name="Ling H.Q."/>
            <person name="Zhao S."/>
            <person name="Liu D."/>
            <person name="Wang J."/>
            <person name="Sun H."/>
            <person name="Zhang C."/>
            <person name="Fan H."/>
            <person name="Li D."/>
            <person name="Dong L."/>
            <person name="Tao Y."/>
            <person name="Gao C."/>
            <person name="Wu H."/>
            <person name="Li Y."/>
            <person name="Cui Y."/>
            <person name="Guo X."/>
            <person name="Zheng S."/>
            <person name="Wang B."/>
            <person name="Yu K."/>
            <person name="Liang Q."/>
            <person name="Yang W."/>
            <person name="Lou X."/>
            <person name="Chen J."/>
            <person name="Feng M."/>
            <person name="Jian J."/>
            <person name="Zhang X."/>
            <person name="Luo G."/>
            <person name="Jiang Y."/>
            <person name="Liu J."/>
            <person name="Wang Z."/>
            <person name="Sha Y."/>
            <person name="Zhang B."/>
            <person name="Wu H."/>
            <person name="Tang D."/>
            <person name="Shen Q."/>
            <person name="Xue P."/>
            <person name="Zou S."/>
            <person name="Wang X."/>
            <person name="Liu X."/>
            <person name="Wang F."/>
            <person name="Yang Y."/>
            <person name="An X."/>
            <person name="Dong Z."/>
            <person name="Zhang K."/>
            <person name="Zhang X."/>
            <person name="Luo M.C."/>
            <person name="Dvorak J."/>
            <person name="Tong Y."/>
            <person name="Wang J."/>
            <person name="Yang H."/>
            <person name="Li Z."/>
            <person name="Wang D."/>
            <person name="Zhang A."/>
            <person name="Wang J."/>
        </authorList>
    </citation>
    <scope>NUCLEOTIDE SEQUENCE</scope>
    <source>
        <strain evidence="15">cv. G1812</strain>
    </source>
</reference>
<dbReference type="CDD" id="cd00143">
    <property type="entry name" value="PP2Cc"/>
    <property type="match status" value="1"/>
</dbReference>
<name>A0A8R7QST6_TRIUA</name>
<dbReference type="Proteomes" id="UP000015106">
    <property type="component" value="Chromosome 6"/>
</dbReference>
<keyword evidence="5" id="KW-0479">Metal-binding</keyword>
<dbReference type="Gramene" id="TuG1812G0600002325.01.T01">
    <property type="protein sequence ID" value="TuG1812G0600002325.01.T01"/>
    <property type="gene ID" value="TuG1812G0600002325.01"/>
</dbReference>
<keyword evidence="9" id="KW-0464">Manganese</keyword>
<evidence type="ECO:0000256" key="9">
    <source>
        <dbReference type="ARBA" id="ARBA00023211"/>
    </source>
</evidence>
<evidence type="ECO:0000256" key="12">
    <source>
        <dbReference type="SAM" id="MobiDB-lite"/>
    </source>
</evidence>
<keyword evidence="6" id="KW-0378">Hydrolase</keyword>
<keyword evidence="7" id="KW-0460">Magnesium</keyword>
<dbReference type="AlphaFoldDB" id="A0A8R7QST6"/>
<evidence type="ECO:0000256" key="6">
    <source>
        <dbReference type="ARBA" id="ARBA00022801"/>
    </source>
</evidence>
<dbReference type="InterPro" id="IPR015655">
    <property type="entry name" value="PP2C"/>
</dbReference>
<accession>A0A8R7QST6</accession>
<dbReference type="KEGG" id="tua:125512408"/>
<dbReference type="OrthoDB" id="10264738at2759"/>
<dbReference type="Gene3D" id="3.60.40.10">
    <property type="entry name" value="PPM-type phosphatase domain"/>
    <property type="match status" value="1"/>
</dbReference>
<evidence type="ECO:0000259" key="13">
    <source>
        <dbReference type="PROSITE" id="PS51746"/>
    </source>
</evidence>
<comment type="similarity">
    <text evidence="3">Belongs to the PP2C family.</text>
</comment>
<proteinExistence type="inferred from homology"/>
<evidence type="ECO:0000256" key="2">
    <source>
        <dbReference type="ARBA" id="ARBA00001946"/>
    </source>
</evidence>
<dbReference type="GeneID" id="125512408"/>
<dbReference type="PANTHER" id="PTHR47992">
    <property type="entry name" value="PROTEIN PHOSPHATASE"/>
    <property type="match status" value="1"/>
</dbReference>
<evidence type="ECO:0000313" key="14">
    <source>
        <dbReference type="EnsemblPlants" id="TuG1812G0600002325.01.T01"/>
    </source>
</evidence>
<gene>
    <name evidence="14" type="primary">LOC125512408</name>
</gene>
<dbReference type="FunFam" id="3.60.40.10:FF:000063">
    <property type="entry name" value="Probable protein phosphatase 2C 12"/>
    <property type="match status" value="1"/>
</dbReference>
<evidence type="ECO:0000256" key="8">
    <source>
        <dbReference type="ARBA" id="ARBA00022912"/>
    </source>
</evidence>
<feature type="compositionally biased region" description="Low complexity" evidence="12">
    <location>
        <begin position="53"/>
        <end position="73"/>
    </location>
</feature>
<feature type="domain" description="PPM-type phosphatase" evidence="13">
    <location>
        <begin position="1"/>
        <end position="283"/>
    </location>
</feature>
<dbReference type="Pfam" id="PF00481">
    <property type="entry name" value="PP2C"/>
    <property type="match status" value="1"/>
</dbReference>
<evidence type="ECO:0000256" key="10">
    <source>
        <dbReference type="ARBA" id="ARBA00047761"/>
    </source>
</evidence>
<evidence type="ECO:0000256" key="11">
    <source>
        <dbReference type="ARBA" id="ARBA00048336"/>
    </source>
</evidence>
<evidence type="ECO:0000256" key="3">
    <source>
        <dbReference type="ARBA" id="ARBA00006702"/>
    </source>
</evidence>
<comment type="catalytic activity">
    <reaction evidence="10">
        <text>O-phospho-L-seryl-[protein] + H2O = L-seryl-[protein] + phosphate</text>
        <dbReference type="Rhea" id="RHEA:20629"/>
        <dbReference type="Rhea" id="RHEA-COMP:9863"/>
        <dbReference type="Rhea" id="RHEA-COMP:11604"/>
        <dbReference type="ChEBI" id="CHEBI:15377"/>
        <dbReference type="ChEBI" id="CHEBI:29999"/>
        <dbReference type="ChEBI" id="CHEBI:43474"/>
        <dbReference type="ChEBI" id="CHEBI:83421"/>
        <dbReference type="EC" id="3.1.3.16"/>
    </reaction>
</comment>
<dbReference type="InterPro" id="IPR036457">
    <property type="entry name" value="PPM-type-like_dom_sf"/>
</dbReference>
<dbReference type="InterPro" id="IPR001932">
    <property type="entry name" value="PPM-type_phosphatase-like_dom"/>
</dbReference>
<organism evidence="14 15">
    <name type="scientific">Triticum urartu</name>
    <name type="common">Red wild einkorn</name>
    <name type="synonym">Crithodium urartu</name>
    <dbReference type="NCBI Taxonomy" id="4572"/>
    <lineage>
        <taxon>Eukaryota</taxon>
        <taxon>Viridiplantae</taxon>
        <taxon>Streptophyta</taxon>
        <taxon>Embryophyta</taxon>
        <taxon>Tracheophyta</taxon>
        <taxon>Spermatophyta</taxon>
        <taxon>Magnoliopsida</taxon>
        <taxon>Liliopsida</taxon>
        <taxon>Poales</taxon>
        <taxon>Poaceae</taxon>
        <taxon>BOP clade</taxon>
        <taxon>Pooideae</taxon>
        <taxon>Triticodae</taxon>
        <taxon>Triticeae</taxon>
        <taxon>Triticinae</taxon>
        <taxon>Triticum</taxon>
    </lineage>
</organism>
<dbReference type="SUPFAM" id="SSF81606">
    <property type="entry name" value="PP2C-like"/>
    <property type="match status" value="1"/>
</dbReference>
<comment type="cofactor">
    <cofactor evidence="1">
        <name>Mn(2+)</name>
        <dbReference type="ChEBI" id="CHEBI:29035"/>
    </cofactor>
</comment>
<evidence type="ECO:0000313" key="15">
    <source>
        <dbReference type="Proteomes" id="UP000015106"/>
    </source>
</evidence>
<dbReference type="RefSeq" id="XP_048533460.1">
    <property type="nucleotide sequence ID" value="XM_048677503.1"/>
</dbReference>
<comment type="cofactor">
    <cofactor evidence="2">
        <name>Mg(2+)</name>
        <dbReference type="ChEBI" id="CHEBI:18420"/>
    </cofactor>
</comment>
<dbReference type="EnsemblPlants" id="TuG1812G0600002325.01.T01">
    <property type="protein sequence ID" value="TuG1812G0600002325.01.T01"/>
    <property type="gene ID" value="TuG1812G0600002325.01"/>
</dbReference>
<comment type="catalytic activity">
    <reaction evidence="11">
        <text>O-phospho-L-threonyl-[protein] + H2O = L-threonyl-[protein] + phosphate</text>
        <dbReference type="Rhea" id="RHEA:47004"/>
        <dbReference type="Rhea" id="RHEA-COMP:11060"/>
        <dbReference type="Rhea" id="RHEA-COMP:11605"/>
        <dbReference type="ChEBI" id="CHEBI:15377"/>
        <dbReference type="ChEBI" id="CHEBI:30013"/>
        <dbReference type="ChEBI" id="CHEBI:43474"/>
        <dbReference type="ChEBI" id="CHEBI:61977"/>
        <dbReference type="EC" id="3.1.3.16"/>
    </reaction>
</comment>
<keyword evidence="15" id="KW-1185">Reference proteome</keyword>